<dbReference type="SUPFAM" id="SSF53474">
    <property type="entry name" value="alpha/beta-Hydrolases"/>
    <property type="match status" value="1"/>
</dbReference>
<accession>A0ABQ6Z7H5</accession>
<dbReference type="PANTHER" id="PTHR42776">
    <property type="entry name" value="SERINE PEPTIDASE S9 FAMILY MEMBER"/>
    <property type="match status" value="1"/>
</dbReference>
<dbReference type="Pfam" id="PF07676">
    <property type="entry name" value="PD40"/>
    <property type="match status" value="2"/>
</dbReference>
<dbReference type="InterPro" id="IPR002470">
    <property type="entry name" value="Peptidase_S9A"/>
</dbReference>
<evidence type="ECO:0000313" key="5">
    <source>
        <dbReference type="Proteomes" id="UP000788419"/>
    </source>
</evidence>
<dbReference type="PANTHER" id="PTHR42776:SF27">
    <property type="entry name" value="DIPEPTIDYL PEPTIDASE FAMILY MEMBER 6"/>
    <property type="match status" value="1"/>
</dbReference>
<evidence type="ECO:0000256" key="2">
    <source>
        <dbReference type="ARBA" id="ARBA00022825"/>
    </source>
</evidence>
<dbReference type="InterPro" id="IPR001375">
    <property type="entry name" value="Peptidase_S9_cat"/>
</dbReference>
<keyword evidence="2" id="KW-0720">Serine protease</keyword>
<feature type="domain" description="Peptidase S9 prolyl oligopeptidase catalytic" evidence="3">
    <location>
        <begin position="458"/>
        <end position="665"/>
    </location>
</feature>
<dbReference type="Gene3D" id="2.120.10.30">
    <property type="entry name" value="TolB, C-terminal domain"/>
    <property type="match status" value="2"/>
</dbReference>
<dbReference type="PRINTS" id="PR00862">
    <property type="entry name" value="PROLIGOPTASE"/>
</dbReference>
<sequence>MACSGQGAEGTGVACLHLTPHRAGSSRYPERCHRRPGDTVMTGLLRAASLAVCLAAFLPTWRAQAGPAADPALEARIAAMGRVGSASGAQFSPDGTQIAYITNLSGVPQVWRIPADGGYPQAVTAGSDPASGVRWSPDGRLAYAVSPGGGYNAALLLTSPDGTGTRAIDDDGDANTFVGEFTRDGRYVFGSNVRDAASMDVWIWDPKTGKARNAIRMQGIGGALDVIGDRALVSRLVTRGNENLWLDDLATGKSVLLTPHEGTASVEGLFGADASTVYLNHNLGLDRSVFAHMAIGADGTPSAPKTLASRDDGELQDFALSDDRQTALLVWNIAGRNELERIDLRSGKRTPLPAAPSELVSGIDFAPDGRSVVLAASGSQAPADLWRLNLDDGRWTRLTWSPHPGVDLAQLVKPTLRTYTAHDGLELSGWLYLPRDFKAPGPVVLSFHGGPESQERPAFRADYQALVASGIAVFAPNIRGSSGFGKAFMQSDNHAGRFDANRDIQSTADFLVREGIGARDRLGIMGGSYGGYATMVGVTEFPDTFAAAANLFGMVNFETFFAQSTPWMGAISTGEYGDPKTQRQLLRDLSPIHKLDRVRTPLMVMHGANDTNVPLVEAEQIVDTLKQRGVDVEFVLFPDEGHGWRKEANRVKSTIELTRFFRDHLLADGKTH</sequence>
<gene>
    <name evidence="4" type="ORF">CSC65_07260</name>
</gene>
<protein>
    <recommendedName>
        <fullName evidence="3">Peptidase S9 prolyl oligopeptidase catalytic domain-containing protein</fullName>
    </recommendedName>
</protein>
<dbReference type="Gene3D" id="3.40.50.1820">
    <property type="entry name" value="alpha/beta hydrolase"/>
    <property type="match status" value="1"/>
</dbReference>
<dbReference type="EMBL" id="PDWN01000006">
    <property type="protein sequence ID" value="KAF1695009.1"/>
    <property type="molecule type" value="Genomic_DNA"/>
</dbReference>
<comment type="caution">
    <text evidence="4">The sequence shown here is derived from an EMBL/GenBank/DDBJ whole genome shotgun (WGS) entry which is preliminary data.</text>
</comment>
<dbReference type="InterPro" id="IPR011042">
    <property type="entry name" value="6-blade_b-propeller_TolB-like"/>
</dbReference>
<keyword evidence="2" id="KW-0645">Protease</keyword>
<dbReference type="SUPFAM" id="SSF82171">
    <property type="entry name" value="DPP6 N-terminal domain-like"/>
    <property type="match status" value="1"/>
</dbReference>
<reference evidence="4 5" key="1">
    <citation type="submission" date="2017-10" db="EMBL/GenBank/DDBJ databases">
        <title>Whole genome sequencing of members of genus Pseudoxanthomonas.</title>
        <authorList>
            <person name="Kumar S."/>
            <person name="Bansal K."/>
            <person name="Kaur A."/>
            <person name="Patil P."/>
            <person name="Sharma S."/>
            <person name="Patil P.B."/>
        </authorList>
    </citation>
    <scope>NUCLEOTIDE SEQUENCE [LARGE SCALE GENOMIC DNA]</scope>
    <source>
        <strain evidence="4 5">DSM 17801</strain>
    </source>
</reference>
<evidence type="ECO:0000256" key="1">
    <source>
        <dbReference type="ARBA" id="ARBA00022801"/>
    </source>
</evidence>
<organism evidence="4 5">
    <name type="scientific">Pseudoxanthomonas daejeonensis</name>
    <dbReference type="NCBI Taxonomy" id="266062"/>
    <lineage>
        <taxon>Bacteria</taxon>
        <taxon>Pseudomonadati</taxon>
        <taxon>Pseudomonadota</taxon>
        <taxon>Gammaproteobacteria</taxon>
        <taxon>Lysobacterales</taxon>
        <taxon>Lysobacteraceae</taxon>
        <taxon>Pseudoxanthomonas</taxon>
    </lineage>
</organism>
<name>A0ABQ6Z7H5_9GAMM</name>
<keyword evidence="1" id="KW-0378">Hydrolase</keyword>
<keyword evidence="5" id="KW-1185">Reference proteome</keyword>
<dbReference type="Pfam" id="PF00326">
    <property type="entry name" value="Peptidase_S9"/>
    <property type="match status" value="1"/>
</dbReference>
<dbReference type="InterPro" id="IPR029058">
    <property type="entry name" value="AB_hydrolase_fold"/>
</dbReference>
<dbReference type="InterPro" id="IPR011659">
    <property type="entry name" value="WD40"/>
</dbReference>
<evidence type="ECO:0000313" key="4">
    <source>
        <dbReference type="EMBL" id="KAF1695009.1"/>
    </source>
</evidence>
<proteinExistence type="predicted"/>
<evidence type="ECO:0000259" key="3">
    <source>
        <dbReference type="Pfam" id="PF00326"/>
    </source>
</evidence>
<dbReference type="Proteomes" id="UP000788419">
    <property type="component" value="Unassembled WGS sequence"/>
</dbReference>